<proteinExistence type="predicted"/>
<sequence>MDPDTESLLISTCMALGGFEDVSEDMDDATQVYVMGDECLECLKDIKKFIKYFDEPGDNVVLTYLAKMGILEKELIPIIMLNTPADNPTRERLVLACIELIVPMTWIIDYKALQDMTVREEDTSIVGNLHQRVEILRGYKRAFLEAGVLQAVFAVMLKPLEVEYRLRTARDQAVIRLGLSLFRNLVAIPDSATSVTGTIEQFISSIMQEELLERFHREHIMALFITLASSSTDAQLSEWNALTLETFYYIFSGVDADELIPTVSGRVKNTQLQDLLNKEEREKQSQSTAGRKRHDRFGTTGEVRLQDGTRVVMHQKGALFASFENHLDNIKRARATTKRRKETEGSKSISKSGAVLLRNLALTFLESGFNPLFTSLRRDMDSQREKIRESHKAQYMSLMAFMLKFQRQYADYLTQQYHENKKNALGRQLEEVETEYQENFLRCDFDLITTAIEVTSVYHIVRFVREHNEIRPKDRSWEDIRKGVDCLQEILMTLNAMTKSQKEEYRDASAIVQSNLYYEEGALELVLKLTWKYRTQPIKYIQAVIRMIHILLKTLEGFSNSKSAIFIRKKKAIRKSKVAKQAEASSETNGNQQSTENVDQSQAVNEGERPTNEDTQQNGRQEQDQDEDDEQDEDIPKFTLSEHKFFFQEFERRFANESVLNIYFSFLEGFAELDEIQLHWVASIFHRVAVNCKNPVVFYKLSTLQLFHRILQSNKEDTKKDMIPFISYLLHQFFKKMQEYPLLVAEVFFHKPNKLCREINFGRDVVEMEKIVITEKKEKKLMQVELQVDQNLSEEKQIKVAVRALIDDGDDDSELVEWILELLKDAVAKRQLMQFRSESELEENPDLMYSVENVEDIPIVANNPMREKAIRLQPRFRLLLRLLKFVKEEVDNNIQYKIPKELPTDTISEYHDLVEAVYKEQGNIEYDFESLIQKINKSSRTSTSEGQQRQSGIVGEGRKLVEKQIPMYHSAEYILDSEDESDAYFENEKQLRKRTNIEFAEAEERKRRMDEDHARAARHRQQKKLSTKRFQRRRKEVLLTDDENDDEKENEGEMGEEEGNQNKPLFKSASDVEDSDDDGQSEKQQPIGRILIDRAIGRGSGNNAVGNTKPQTSSPSSLHRLPAAAAAVATRQQSSSQRKVVQLDSDDSEGEDNKEDENEPTQPLSLTQMSTQKEDEHEPTQPLSLMQMSTQTTSSKRRIILDDSEHEDEDGMQGDRDSHQLDNRPAKKRVTMVEDEDEDEEEEEEEEEL</sequence>
<feature type="region of interest" description="Disordered" evidence="5">
    <location>
        <begin position="278"/>
        <end position="300"/>
    </location>
</feature>
<dbReference type="AlphaFoldDB" id="A0A9P6SPW9"/>
<evidence type="ECO:0000256" key="1">
    <source>
        <dbReference type="ARBA" id="ARBA00004123"/>
    </source>
</evidence>
<keyword evidence="2" id="KW-0236">DNA replication inhibitor</keyword>
<feature type="region of interest" description="Disordered" evidence="5">
    <location>
        <begin position="578"/>
        <end position="632"/>
    </location>
</feature>
<dbReference type="GO" id="GO:0006281">
    <property type="term" value="P:DNA repair"/>
    <property type="evidence" value="ECO:0007669"/>
    <property type="project" value="TreeGrafter"/>
</dbReference>
<dbReference type="GO" id="GO:0000076">
    <property type="term" value="P:DNA replication checkpoint signaling"/>
    <property type="evidence" value="ECO:0007669"/>
    <property type="project" value="TreeGrafter"/>
</dbReference>
<dbReference type="InterPro" id="IPR044998">
    <property type="entry name" value="Timeless"/>
</dbReference>
<feature type="compositionally biased region" description="Acidic residues" evidence="5">
    <location>
        <begin position="1202"/>
        <end position="1212"/>
    </location>
</feature>
<dbReference type="OrthoDB" id="310853at2759"/>
<dbReference type="EMBL" id="JAAAHW010003243">
    <property type="protein sequence ID" value="KAF9986256.1"/>
    <property type="molecule type" value="Genomic_DNA"/>
</dbReference>
<comment type="caution">
    <text evidence="7">The sequence shown here is derived from an EMBL/GenBank/DDBJ whole genome shotgun (WGS) entry which is preliminary data.</text>
</comment>
<comment type="subcellular location">
    <subcellularLocation>
        <location evidence="1">Nucleus</location>
    </subcellularLocation>
</comment>
<dbReference type="GO" id="GO:0003677">
    <property type="term" value="F:DNA binding"/>
    <property type="evidence" value="ECO:0007669"/>
    <property type="project" value="TreeGrafter"/>
</dbReference>
<evidence type="ECO:0000313" key="8">
    <source>
        <dbReference type="Proteomes" id="UP000749646"/>
    </source>
</evidence>
<feature type="compositionally biased region" description="Polar residues" evidence="5">
    <location>
        <begin position="583"/>
        <end position="604"/>
    </location>
</feature>
<feature type="region of interest" description="Disordered" evidence="5">
    <location>
        <begin position="937"/>
        <end position="957"/>
    </location>
</feature>
<dbReference type="GO" id="GO:0043111">
    <property type="term" value="P:replication fork arrest"/>
    <property type="evidence" value="ECO:0007669"/>
    <property type="project" value="TreeGrafter"/>
</dbReference>
<evidence type="ECO:0000259" key="6">
    <source>
        <dbReference type="Pfam" id="PF04821"/>
    </source>
</evidence>
<dbReference type="PANTHER" id="PTHR22940:SF4">
    <property type="entry name" value="PROTEIN TIMELESS HOMOLOG"/>
    <property type="match status" value="1"/>
</dbReference>
<feature type="compositionally biased region" description="Polar residues" evidence="5">
    <location>
        <begin position="1160"/>
        <end position="1171"/>
    </location>
</feature>
<dbReference type="PANTHER" id="PTHR22940">
    <property type="entry name" value="TIMEOUT/TIMELESS-2"/>
    <property type="match status" value="1"/>
</dbReference>
<accession>A0A9P6SPW9</accession>
<feature type="compositionally biased region" description="Polar residues" evidence="5">
    <location>
        <begin position="1101"/>
        <end position="1112"/>
    </location>
</feature>
<feature type="compositionally biased region" description="Basic residues" evidence="5">
    <location>
        <begin position="1016"/>
        <end position="1035"/>
    </location>
</feature>
<reference evidence="7" key="1">
    <citation type="journal article" date="2020" name="Fungal Divers.">
        <title>Resolving the Mortierellaceae phylogeny through synthesis of multi-gene phylogenetics and phylogenomics.</title>
        <authorList>
            <person name="Vandepol N."/>
            <person name="Liber J."/>
            <person name="Desiro A."/>
            <person name="Na H."/>
            <person name="Kennedy M."/>
            <person name="Barry K."/>
            <person name="Grigoriev I.V."/>
            <person name="Miller A.N."/>
            <person name="O'Donnell K."/>
            <person name="Stajich J.E."/>
            <person name="Bonito G."/>
        </authorList>
    </citation>
    <scope>NUCLEOTIDE SEQUENCE</scope>
    <source>
        <strain evidence="7">MES-2147</strain>
    </source>
</reference>
<keyword evidence="4" id="KW-0131">Cell cycle</keyword>
<name>A0A9P6SPW9_9FUNG</name>
<dbReference type="Proteomes" id="UP000749646">
    <property type="component" value="Unassembled WGS sequence"/>
</dbReference>
<evidence type="ECO:0000313" key="7">
    <source>
        <dbReference type="EMBL" id="KAF9986256.1"/>
    </source>
</evidence>
<feature type="compositionally biased region" description="Low complexity" evidence="5">
    <location>
        <begin position="1113"/>
        <end position="1137"/>
    </location>
</feature>
<feature type="region of interest" description="Disordered" evidence="5">
    <location>
        <begin position="1003"/>
        <end position="1249"/>
    </location>
</feature>
<feature type="compositionally biased region" description="Acidic residues" evidence="5">
    <location>
        <begin position="1144"/>
        <end position="1159"/>
    </location>
</feature>
<dbReference type="InterPro" id="IPR006906">
    <property type="entry name" value="Timeless_N"/>
</dbReference>
<protein>
    <submittedName>
        <fullName evidence="7">Topoisomerase 1-associated factor 1</fullName>
    </submittedName>
</protein>
<evidence type="ECO:0000256" key="5">
    <source>
        <dbReference type="SAM" id="MobiDB-lite"/>
    </source>
</evidence>
<feature type="compositionally biased region" description="Basic and acidic residues" evidence="5">
    <location>
        <begin position="1003"/>
        <end position="1015"/>
    </location>
</feature>
<evidence type="ECO:0000256" key="2">
    <source>
        <dbReference type="ARBA" id="ARBA00022880"/>
    </source>
</evidence>
<dbReference type="InterPro" id="IPR016024">
    <property type="entry name" value="ARM-type_fold"/>
</dbReference>
<organism evidence="7 8">
    <name type="scientific">Modicella reniformis</name>
    <dbReference type="NCBI Taxonomy" id="1440133"/>
    <lineage>
        <taxon>Eukaryota</taxon>
        <taxon>Fungi</taxon>
        <taxon>Fungi incertae sedis</taxon>
        <taxon>Mucoromycota</taxon>
        <taxon>Mortierellomycotina</taxon>
        <taxon>Mortierellomycetes</taxon>
        <taxon>Mortierellales</taxon>
        <taxon>Mortierellaceae</taxon>
        <taxon>Modicella</taxon>
    </lineage>
</organism>
<feature type="compositionally biased region" description="Polar residues" evidence="5">
    <location>
        <begin position="937"/>
        <end position="951"/>
    </location>
</feature>
<feature type="compositionally biased region" description="Low complexity" evidence="5">
    <location>
        <begin position="1183"/>
        <end position="1194"/>
    </location>
</feature>
<dbReference type="GO" id="GO:0031298">
    <property type="term" value="C:replication fork protection complex"/>
    <property type="evidence" value="ECO:0007669"/>
    <property type="project" value="TreeGrafter"/>
</dbReference>
<gene>
    <name evidence="7" type="primary">TOF1</name>
    <name evidence="7" type="ORF">BGZ65_008300</name>
</gene>
<feature type="compositionally biased region" description="Basic and acidic residues" evidence="5">
    <location>
        <begin position="1213"/>
        <end position="1225"/>
    </location>
</feature>
<evidence type="ECO:0000256" key="4">
    <source>
        <dbReference type="ARBA" id="ARBA00023306"/>
    </source>
</evidence>
<evidence type="ECO:0000256" key="3">
    <source>
        <dbReference type="ARBA" id="ARBA00023242"/>
    </source>
</evidence>
<dbReference type="SUPFAM" id="SSF48371">
    <property type="entry name" value="ARM repeat"/>
    <property type="match status" value="1"/>
</dbReference>
<keyword evidence="3" id="KW-0539">Nucleus</keyword>
<dbReference type="Pfam" id="PF04821">
    <property type="entry name" value="TIMELESS"/>
    <property type="match status" value="1"/>
</dbReference>
<keyword evidence="8" id="KW-1185">Reference proteome</keyword>
<feature type="compositionally biased region" description="Acidic residues" evidence="5">
    <location>
        <begin position="1039"/>
        <end position="1059"/>
    </location>
</feature>
<feature type="compositionally biased region" description="Acidic residues" evidence="5">
    <location>
        <begin position="1233"/>
        <end position="1249"/>
    </location>
</feature>
<feature type="domain" description="Timeless N-terminal" evidence="6">
    <location>
        <begin position="32"/>
        <end position="301"/>
    </location>
</feature>